<dbReference type="Pfam" id="PF00504">
    <property type="entry name" value="Chloroa_b-bind"/>
    <property type="match status" value="1"/>
</dbReference>
<organism evidence="8 9">
    <name type="scientific">Cymbomonas tetramitiformis</name>
    <dbReference type="NCBI Taxonomy" id="36881"/>
    <lineage>
        <taxon>Eukaryota</taxon>
        <taxon>Viridiplantae</taxon>
        <taxon>Chlorophyta</taxon>
        <taxon>Pyramimonadophyceae</taxon>
        <taxon>Pyramimonadales</taxon>
        <taxon>Pyramimonadaceae</taxon>
        <taxon>Cymbomonas</taxon>
    </lineage>
</organism>
<keyword evidence="3 7" id="KW-0602">Photosynthesis</keyword>
<comment type="subcellular location">
    <subcellularLocation>
        <location evidence="7">Plastid</location>
        <location evidence="7">Chloroplast thylakoid membrane</location>
    </subcellularLocation>
</comment>
<accession>A0AAE0GCM4</accession>
<feature type="binding site" evidence="6">
    <location>
        <position position="89"/>
    </location>
    <ligand>
        <name>chlorophyll a</name>
        <dbReference type="ChEBI" id="CHEBI:58416"/>
        <label>1</label>
    </ligand>
</feature>
<feature type="binding site" description="axial binding residue" evidence="6">
    <location>
        <position position="91"/>
    </location>
    <ligand>
        <name>chlorophyll b</name>
        <dbReference type="ChEBI" id="CHEBI:61721"/>
        <label>1</label>
    </ligand>
    <ligandPart>
        <name>Mg</name>
        <dbReference type="ChEBI" id="CHEBI:25107"/>
    </ligandPart>
</feature>
<dbReference type="SUPFAM" id="SSF103511">
    <property type="entry name" value="Chlorophyll a-b binding protein"/>
    <property type="match status" value="1"/>
</dbReference>
<gene>
    <name evidence="8" type="ORF">CYMTET_16419</name>
</gene>
<keyword evidence="4 7" id="KW-0934">Plastid</keyword>
<evidence type="ECO:0000256" key="2">
    <source>
        <dbReference type="ARBA" id="ARBA00022528"/>
    </source>
</evidence>
<dbReference type="GO" id="GO:0009522">
    <property type="term" value="C:photosystem I"/>
    <property type="evidence" value="ECO:0007669"/>
    <property type="project" value="UniProtKB-KW"/>
</dbReference>
<dbReference type="Proteomes" id="UP001190700">
    <property type="component" value="Unassembled WGS sequence"/>
</dbReference>
<evidence type="ECO:0000256" key="1">
    <source>
        <dbReference type="ARBA" id="ARBA00022494"/>
    </source>
</evidence>
<dbReference type="GO" id="GO:0009523">
    <property type="term" value="C:photosystem II"/>
    <property type="evidence" value="ECO:0007669"/>
    <property type="project" value="UniProtKB-KW"/>
</dbReference>
<feature type="transmembrane region" description="Helical" evidence="7">
    <location>
        <begin position="92"/>
        <end position="113"/>
    </location>
</feature>
<keyword evidence="9" id="KW-1185">Reference proteome</keyword>
<dbReference type="PANTHER" id="PTHR21649">
    <property type="entry name" value="CHLOROPHYLL A/B BINDING PROTEIN"/>
    <property type="match status" value="1"/>
</dbReference>
<comment type="caution">
    <text evidence="8">The sequence shown here is derived from an EMBL/GenBank/DDBJ whole genome shotgun (WGS) entry which is preliminary data.</text>
</comment>
<keyword evidence="7" id="KW-0793">Thylakoid</keyword>
<keyword evidence="7" id="KW-0812">Transmembrane</keyword>
<keyword evidence="2 7" id="KW-0150">Chloroplast</keyword>
<keyword evidence="7" id="KW-1133">Transmembrane helix</keyword>
<proteinExistence type="inferred from homology"/>
<dbReference type="GO" id="GO:0009765">
    <property type="term" value="P:photosynthesis, light harvesting"/>
    <property type="evidence" value="ECO:0007669"/>
    <property type="project" value="InterPro"/>
</dbReference>
<keyword evidence="7" id="KW-0472">Membrane</keyword>
<reference evidence="8 9" key="1">
    <citation type="journal article" date="2015" name="Genome Biol. Evol.">
        <title>Comparative Genomics of a Bacterivorous Green Alga Reveals Evolutionary Causalities and Consequences of Phago-Mixotrophic Mode of Nutrition.</title>
        <authorList>
            <person name="Burns J.A."/>
            <person name="Paasch A."/>
            <person name="Narechania A."/>
            <person name="Kim E."/>
        </authorList>
    </citation>
    <scope>NUCLEOTIDE SEQUENCE [LARGE SCALE GENOMIC DNA]</scope>
    <source>
        <strain evidence="8 9">PLY_AMNH</strain>
    </source>
</reference>
<keyword evidence="1 6" id="KW-0148">Chlorophyll</keyword>
<dbReference type="InterPro" id="IPR022796">
    <property type="entry name" value="Chloroa_b-bind"/>
</dbReference>
<evidence type="ECO:0000313" key="9">
    <source>
        <dbReference type="Proteomes" id="UP001190700"/>
    </source>
</evidence>
<sequence>MFATRAATSLRADVSKSSFAGKAMPAAAARPQAMRSMKVVAEAKPHWCPGNSSPAHLDGSLVGDFGFDPLGLGKDPADLKWYVQAELVHARFAMLGLAGMVVPEVWTLAGVWEAPVWFEAGKYDYGVNFATIFTCQIILMGWAETRRYMDYKNDFTLWESQGFGGSGLNGYPGSIFDPFGYSKDAKKFEANKLKEIKNGRLAMMACLGCYGQAAATGKGPVACWLEHIADPFHTTVASNAAAVPFL</sequence>
<feature type="binding site" evidence="6">
    <location>
        <position position="227"/>
    </location>
    <ligand>
        <name>chlorophyll a</name>
        <dbReference type="ChEBI" id="CHEBI:58416"/>
        <label>1</label>
    </ligand>
</feature>
<feature type="binding site" evidence="6">
    <location>
        <position position="212"/>
    </location>
    <ligand>
        <name>chlorophyll a</name>
        <dbReference type="ChEBI" id="CHEBI:58416"/>
        <label>1</label>
    </ligand>
</feature>
<name>A0AAE0GCM4_9CHLO</name>
<feature type="binding site" evidence="6">
    <location>
        <position position="86"/>
    </location>
    <ligand>
        <name>chlorophyll a</name>
        <dbReference type="ChEBI" id="CHEBI:58416"/>
        <label>1</label>
    </ligand>
</feature>
<evidence type="ECO:0000256" key="3">
    <source>
        <dbReference type="ARBA" id="ARBA00022531"/>
    </source>
</evidence>
<dbReference type="GO" id="GO:0016168">
    <property type="term" value="F:chlorophyll binding"/>
    <property type="evidence" value="ECO:0007669"/>
    <property type="project" value="UniProtKB-KW"/>
</dbReference>
<keyword evidence="7" id="KW-0603">Photosystem I</keyword>
<dbReference type="EMBL" id="LGRX02007216">
    <property type="protein sequence ID" value="KAK3275453.1"/>
    <property type="molecule type" value="Genomic_DNA"/>
</dbReference>
<feature type="transmembrane region" description="Helical" evidence="7">
    <location>
        <begin position="125"/>
        <end position="143"/>
    </location>
</feature>
<evidence type="ECO:0000313" key="8">
    <source>
        <dbReference type="EMBL" id="KAK3275453.1"/>
    </source>
</evidence>
<evidence type="ECO:0000256" key="7">
    <source>
        <dbReference type="RuleBase" id="RU363080"/>
    </source>
</evidence>
<dbReference type="GO" id="GO:0009535">
    <property type="term" value="C:chloroplast thylakoid membrane"/>
    <property type="evidence" value="ECO:0007669"/>
    <property type="project" value="UniProtKB-SubCell"/>
</dbReference>
<comment type="function">
    <text evidence="7">The light-harvesting complex (LHC) functions as a light receptor, it captures and delivers excitation energy to photosystems with which it is closely associated.</text>
</comment>
<dbReference type="AlphaFoldDB" id="A0AAE0GCM4"/>
<feature type="binding site" evidence="6">
    <location>
        <position position="198"/>
    </location>
    <ligand>
        <name>chlorophyll a</name>
        <dbReference type="ChEBI" id="CHEBI:58416"/>
        <label>1</label>
    </ligand>
</feature>
<feature type="binding site" evidence="6">
    <location>
        <position position="195"/>
    </location>
    <ligand>
        <name>chlorophyll a</name>
        <dbReference type="ChEBI" id="CHEBI:58416"/>
        <label>1</label>
    </ligand>
</feature>
<feature type="binding site" evidence="6">
    <location>
        <position position="194"/>
    </location>
    <ligand>
        <name>chlorophyll a</name>
        <dbReference type="ChEBI" id="CHEBI:58416"/>
        <label>1</label>
    </ligand>
</feature>
<feature type="binding site" evidence="6">
    <location>
        <position position="200"/>
    </location>
    <ligand>
        <name>chlorophyll a</name>
        <dbReference type="ChEBI" id="CHEBI:58416"/>
        <label>1</label>
    </ligand>
</feature>
<dbReference type="Gene3D" id="1.10.3460.10">
    <property type="entry name" value="Chlorophyll a/b binding protein domain"/>
    <property type="match status" value="1"/>
</dbReference>
<comment type="similarity">
    <text evidence="7">Belongs to the light-harvesting chlorophyll a/b-binding (LHC) protein family.</text>
</comment>
<keyword evidence="5 7" id="KW-0157">Chromophore</keyword>
<dbReference type="InterPro" id="IPR001344">
    <property type="entry name" value="Chloro_AB-bd_pln"/>
</dbReference>
<evidence type="ECO:0000256" key="6">
    <source>
        <dbReference type="PIRSR" id="PIRSR601344-1"/>
    </source>
</evidence>
<keyword evidence="7" id="KW-0604">Photosystem II</keyword>
<evidence type="ECO:0000256" key="5">
    <source>
        <dbReference type="ARBA" id="ARBA00022991"/>
    </source>
</evidence>
<evidence type="ECO:0000256" key="4">
    <source>
        <dbReference type="ARBA" id="ARBA00022640"/>
    </source>
</evidence>
<protein>
    <recommendedName>
        <fullName evidence="7">Chlorophyll a-b binding protein, chloroplastic</fullName>
    </recommendedName>
</protein>